<evidence type="ECO:0000256" key="1">
    <source>
        <dbReference type="SAM" id="MobiDB-lite"/>
    </source>
</evidence>
<dbReference type="EMBL" id="WJXA01000003">
    <property type="protein sequence ID" value="KAF7149093.1"/>
    <property type="molecule type" value="Genomic_DNA"/>
</dbReference>
<dbReference type="AlphaFoldDB" id="A0A834H7P0"/>
<dbReference type="OrthoDB" id="1694403at2759"/>
<dbReference type="Proteomes" id="UP000626092">
    <property type="component" value="Unassembled WGS sequence"/>
</dbReference>
<gene>
    <name evidence="2" type="ORF">RHSIM_Rhsim03G0102700</name>
</gene>
<evidence type="ECO:0000313" key="3">
    <source>
        <dbReference type="Proteomes" id="UP000626092"/>
    </source>
</evidence>
<proteinExistence type="predicted"/>
<evidence type="ECO:0000313" key="2">
    <source>
        <dbReference type="EMBL" id="KAF7149093.1"/>
    </source>
</evidence>
<keyword evidence="3" id="KW-1185">Reference proteome</keyword>
<sequence>MLRQQGGTRQLAAEAAPACVLRVERRLVSYEKRLETIEEEGDQIIGHLNGCCKTKPPTFESSNSKMSTNSGLSRDHDQGGHYVAYVRAAKGNKKADKESADFVRYHGSDAHVLEASSE</sequence>
<feature type="compositionally biased region" description="Polar residues" evidence="1">
    <location>
        <begin position="59"/>
        <end position="72"/>
    </location>
</feature>
<reference evidence="2" key="1">
    <citation type="submission" date="2019-11" db="EMBL/GenBank/DDBJ databases">
        <authorList>
            <person name="Liu Y."/>
            <person name="Hou J."/>
            <person name="Li T.-Q."/>
            <person name="Guan C.-H."/>
            <person name="Wu X."/>
            <person name="Wu H.-Z."/>
            <person name="Ling F."/>
            <person name="Zhang R."/>
            <person name="Shi X.-G."/>
            <person name="Ren J.-P."/>
            <person name="Chen E.-F."/>
            <person name="Sun J.-M."/>
        </authorList>
    </citation>
    <scope>NUCLEOTIDE SEQUENCE</scope>
    <source>
        <strain evidence="2">Adult_tree_wgs_1</strain>
        <tissue evidence="2">Leaves</tissue>
    </source>
</reference>
<feature type="region of interest" description="Disordered" evidence="1">
    <location>
        <begin position="55"/>
        <end position="78"/>
    </location>
</feature>
<protein>
    <submittedName>
        <fullName evidence="2">Uncharacterized protein</fullName>
    </submittedName>
</protein>
<comment type="caution">
    <text evidence="2">The sequence shown here is derived from an EMBL/GenBank/DDBJ whole genome shotgun (WGS) entry which is preliminary data.</text>
</comment>
<name>A0A834H7P0_RHOSS</name>
<organism evidence="2 3">
    <name type="scientific">Rhododendron simsii</name>
    <name type="common">Sims's rhododendron</name>
    <dbReference type="NCBI Taxonomy" id="118357"/>
    <lineage>
        <taxon>Eukaryota</taxon>
        <taxon>Viridiplantae</taxon>
        <taxon>Streptophyta</taxon>
        <taxon>Embryophyta</taxon>
        <taxon>Tracheophyta</taxon>
        <taxon>Spermatophyta</taxon>
        <taxon>Magnoliopsida</taxon>
        <taxon>eudicotyledons</taxon>
        <taxon>Gunneridae</taxon>
        <taxon>Pentapetalae</taxon>
        <taxon>asterids</taxon>
        <taxon>Ericales</taxon>
        <taxon>Ericaceae</taxon>
        <taxon>Ericoideae</taxon>
        <taxon>Rhodoreae</taxon>
        <taxon>Rhododendron</taxon>
    </lineage>
</organism>
<accession>A0A834H7P0</accession>